<reference evidence="1" key="1">
    <citation type="journal article" date="2018" name="PLoS Negl. Trop. Dis.">
        <title>An insight into the salivary gland and fat body transcriptome of Panstrongylus lignarius (Hemiptera: Heteroptera), the main vector of Chagas disease in Peru.</title>
        <authorList>
            <person name="Nevoa J.C."/>
            <person name="Mendes M.T."/>
            <person name="da Silva M.V."/>
            <person name="Soares S.C."/>
            <person name="Oliveira C.J.F."/>
            <person name="Ribeiro J.M.C."/>
        </authorList>
    </citation>
    <scope>NUCLEOTIDE SEQUENCE</scope>
</reference>
<dbReference type="EMBL" id="GFTR01000537">
    <property type="protein sequence ID" value="JAW15889.1"/>
    <property type="molecule type" value="Transcribed_RNA"/>
</dbReference>
<accession>A0A224Y5W6</accession>
<evidence type="ECO:0000313" key="1">
    <source>
        <dbReference type="EMBL" id="JAW15889.1"/>
    </source>
</evidence>
<sequence length="74" mass="8312">MYRPFLKYFKTGLFVILYCTINFSFSLQSQAANTVVLGSKLFEAFAKSFISSLHVEQPVSKNITSVDACFLSIC</sequence>
<protein>
    <submittedName>
        <fullName evidence="1">Putative secreted protein</fullName>
    </submittedName>
</protein>
<dbReference type="AlphaFoldDB" id="A0A224Y5W6"/>
<organism evidence="1">
    <name type="scientific">Panstrongylus lignarius</name>
    <dbReference type="NCBI Taxonomy" id="156445"/>
    <lineage>
        <taxon>Eukaryota</taxon>
        <taxon>Metazoa</taxon>
        <taxon>Ecdysozoa</taxon>
        <taxon>Arthropoda</taxon>
        <taxon>Hexapoda</taxon>
        <taxon>Insecta</taxon>
        <taxon>Pterygota</taxon>
        <taxon>Neoptera</taxon>
        <taxon>Paraneoptera</taxon>
        <taxon>Hemiptera</taxon>
        <taxon>Heteroptera</taxon>
        <taxon>Panheteroptera</taxon>
        <taxon>Cimicomorpha</taxon>
        <taxon>Reduviidae</taxon>
        <taxon>Triatominae</taxon>
        <taxon>Panstrongylus</taxon>
    </lineage>
</organism>
<name>A0A224Y5W6_9HEMI</name>
<proteinExistence type="predicted"/>